<dbReference type="InterPro" id="IPR004254">
    <property type="entry name" value="AdipoR/HlyIII-related"/>
</dbReference>
<dbReference type="EMBL" id="JAVDYF010000001">
    <property type="protein sequence ID" value="MDR7353739.1"/>
    <property type="molecule type" value="Genomic_DNA"/>
</dbReference>
<dbReference type="PANTHER" id="PTHR20855">
    <property type="entry name" value="ADIPOR/PROGESTIN RECEPTOR-RELATED"/>
    <property type="match status" value="1"/>
</dbReference>
<gene>
    <name evidence="6" type="ORF">J2S37_000277</name>
</gene>
<evidence type="ECO:0000256" key="3">
    <source>
        <dbReference type="ARBA" id="ARBA00022989"/>
    </source>
</evidence>
<feature type="transmembrane region" description="Helical" evidence="5">
    <location>
        <begin position="99"/>
        <end position="115"/>
    </location>
</feature>
<evidence type="ECO:0000313" key="6">
    <source>
        <dbReference type="EMBL" id="MDR7353739.1"/>
    </source>
</evidence>
<dbReference type="Proteomes" id="UP001183619">
    <property type="component" value="Unassembled WGS sequence"/>
</dbReference>
<organism evidence="6 7">
    <name type="scientific">Corynebacterium felinum</name>
    <dbReference type="NCBI Taxonomy" id="131318"/>
    <lineage>
        <taxon>Bacteria</taxon>
        <taxon>Bacillati</taxon>
        <taxon>Actinomycetota</taxon>
        <taxon>Actinomycetes</taxon>
        <taxon>Mycobacteriales</taxon>
        <taxon>Corynebacteriaceae</taxon>
        <taxon>Corynebacterium</taxon>
    </lineage>
</organism>
<protein>
    <submittedName>
        <fullName evidence="6">Hemolysin III</fullName>
    </submittedName>
</protein>
<feature type="transmembrane region" description="Helical" evidence="5">
    <location>
        <begin position="30"/>
        <end position="52"/>
    </location>
</feature>
<dbReference type="RefSeq" id="WP_277105328.1">
    <property type="nucleotide sequence ID" value="NZ_BAAAJS010000039.1"/>
</dbReference>
<keyword evidence="3 5" id="KW-1133">Transmembrane helix</keyword>
<evidence type="ECO:0000256" key="4">
    <source>
        <dbReference type="ARBA" id="ARBA00023136"/>
    </source>
</evidence>
<comment type="caution">
    <text evidence="6">The sequence shown here is derived from an EMBL/GenBank/DDBJ whole genome shotgun (WGS) entry which is preliminary data.</text>
</comment>
<dbReference type="PANTHER" id="PTHR20855:SF3">
    <property type="entry name" value="LD03007P"/>
    <property type="match status" value="1"/>
</dbReference>
<reference evidence="6 7" key="1">
    <citation type="submission" date="2023-07" db="EMBL/GenBank/DDBJ databases">
        <title>Sequencing the genomes of 1000 actinobacteria strains.</title>
        <authorList>
            <person name="Klenk H.-P."/>
        </authorList>
    </citation>
    <scope>NUCLEOTIDE SEQUENCE [LARGE SCALE GENOMIC DNA]</scope>
    <source>
        <strain evidence="6 7">DSM 44508</strain>
    </source>
</reference>
<evidence type="ECO:0000313" key="7">
    <source>
        <dbReference type="Proteomes" id="UP001183619"/>
    </source>
</evidence>
<keyword evidence="7" id="KW-1185">Reference proteome</keyword>
<feature type="transmembrane region" description="Helical" evidence="5">
    <location>
        <begin position="208"/>
        <end position="227"/>
    </location>
</feature>
<dbReference type="Pfam" id="PF03006">
    <property type="entry name" value="HlyIII"/>
    <property type="match status" value="1"/>
</dbReference>
<accession>A0ABU2B546</accession>
<keyword evidence="2 5" id="KW-0812">Transmembrane</keyword>
<feature type="transmembrane region" description="Helical" evidence="5">
    <location>
        <begin position="147"/>
        <end position="165"/>
    </location>
</feature>
<evidence type="ECO:0000256" key="5">
    <source>
        <dbReference type="SAM" id="Phobius"/>
    </source>
</evidence>
<evidence type="ECO:0000256" key="2">
    <source>
        <dbReference type="ARBA" id="ARBA00022692"/>
    </source>
</evidence>
<comment type="subcellular location">
    <subcellularLocation>
        <location evidence="1">Membrane</location>
        <topology evidence="1">Multi-pass membrane protein</topology>
    </subcellularLocation>
</comment>
<proteinExistence type="predicted"/>
<feature type="transmembrane region" description="Helical" evidence="5">
    <location>
        <begin position="58"/>
        <end position="79"/>
    </location>
</feature>
<keyword evidence="4 5" id="KW-0472">Membrane</keyword>
<feature type="transmembrane region" description="Helical" evidence="5">
    <location>
        <begin position="171"/>
        <end position="192"/>
    </location>
</feature>
<sequence length="228" mass="24843">MSSDTTAGDTLIQKTIWRLDRGPRPKARGLYHLIAAYLATIAGTVLITFTWIHQDWQSGLAVTVYAVGVVALFGISAAYHRGPWLSQKAVKAWRAADHATIALFIAATYTPIAVITLRGHWILIAIWVAVILSVGLTFFPHPRVLDVVTYLILGWAVVPLIPAIVDHAGQAVVWLLAAGGIVYSLGAIFYALRWPGRNARLAGYHEHFHAATVIAAVVHMVAIWMLVA</sequence>
<feature type="transmembrane region" description="Helical" evidence="5">
    <location>
        <begin position="121"/>
        <end position="140"/>
    </location>
</feature>
<evidence type="ECO:0000256" key="1">
    <source>
        <dbReference type="ARBA" id="ARBA00004141"/>
    </source>
</evidence>
<name>A0ABU2B546_9CORY</name>